<dbReference type="EMBL" id="BLLK01000062">
    <property type="protein sequence ID" value="GFH59133.1"/>
    <property type="molecule type" value="Genomic_DNA"/>
</dbReference>
<dbReference type="AlphaFoldDB" id="A0AAD3HDL0"/>
<proteinExistence type="predicted"/>
<dbReference type="Gene3D" id="3.40.50.1820">
    <property type="entry name" value="alpha/beta hydrolase"/>
    <property type="match status" value="1"/>
</dbReference>
<organism evidence="2 3">
    <name type="scientific">Chaetoceros tenuissimus</name>
    <dbReference type="NCBI Taxonomy" id="426638"/>
    <lineage>
        <taxon>Eukaryota</taxon>
        <taxon>Sar</taxon>
        <taxon>Stramenopiles</taxon>
        <taxon>Ochrophyta</taxon>
        <taxon>Bacillariophyta</taxon>
        <taxon>Coscinodiscophyceae</taxon>
        <taxon>Chaetocerotophycidae</taxon>
        <taxon>Chaetocerotales</taxon>
        <taxon>Chaetocerotaceae</taxon>
        <taxon>Chaetoceros</taxon>
    </lineage>
</organism>
<sequence>MPSVDDLDDLDLYPLAFSTAKRKLVEATGRMTLVPDDKSVVLNVEIFENDTDHNSPILLLTHGICASAETKGIQAIVAAARKNRVKVAVIELEGHGYSTSVSGKKMVCGKFERHLDNMLQFVNEIVPALRGEIENTPYYLAGNSFGGLVCLYASDYISKNREDFPSNFQGLAAIAPAVAVNEAQVPSDGAMLGLSFLSFVAPSMTLSVTPMEDPSSYSCPKQTKRNYKGNWPLSTAKMLVDLTTRQVKRDVESGELNLKGTENCLIFGGIVDKVVPIEGVRKFYDSVCPKRKMFVQIGKGHDMLYHKSSADEVVANLFKWILEDEY</sequence>
<dbReference type="InterPro" id="IPR022742">
    <property type="entry name" value="Hydrolase_4"/>
</dbReference>
<evidence type="ECO:0000313" key="3">
    <source>
        <dbReference type="Proteomes" id="UP001054902"/>
    </source>
</evidence>
<dbReference type="InterPro" id="IPR051044">
    <property type="entry name" value="MAG_DAG_Lipase"/>
</dbReference>
<gene>
    <name evidence="2" type="ORF">CTEN210_15609</name>
</gene>
<dbReference type="SUPFAM" id="SSF53474">
    <property type="entry name" value="alpha/beta-Hydrolases"/>
    <property type="match status" value="1"/>
</dbReference>
<name>A0AAD3HDL0_9STRA</name>
<evidence type="ECO:0000259" key="1">
    <source>
        <dbReference type="Pfam" id="PF12146"/>
    </source>
</evidence>
<comment type="caution">
    <text evidence="2">The sequence shown here is derived from an EMBL/GenBank/DDBJ whole genome shotgun (WGS) entry which is preliminary data.</text>
</comment>
<dbReference type="PANTHER" id="PTHR11614">
    <property type="entry name" value="PHOSPHOLIPASE-RELATED"/>
    <property type="match status" value="1"/>
</dbReference>
<evidence type="ECO:0000313" key="2">
    <source>
        <dbReference type="EMBL" id="GFH59133.1"/>
    </source>
</evidence>
<feature type="domain" description="Serine aminopeptidase S33" evidence="1">
    <location>
        <begin position="56"/>
        <end position="302"/>
    </location>
</feature>
<reference evidence="2 3" key="1">
    <citation type="journal article" date="2021" name="Sci. Rep.">
        <title>The genome of the diatom Chaetoceros tenuissimus carries an ancient integrated fragment of an extant virus.</title>
        <authorList>
            <person name="Hongo Y."/>
            <person name="Kimura K."/>
            <person name="Takaki Y."/>
            <person name="Yoshida Y."/>
            <person name="Baba S."/>
            <person name="Kobayashi G."/>
            <person name="Nagasaki K."/>
            <person name="Hano T."/>
            <person name="Tomaru Y."/>
        </authorList>
    </citation>
    <scope>NUCLEOTIDE SEQUENCE [LARGE SCALE GENOMIC DNA]</scope>
    <source>
        <strain evidence="2 3">NIES-3715</strain>
    </source>
</reference>
<dbReference type="Proteomes" id="UP001054902">
    <property type="component" value="Unassembled WGS sequence"/>
</dbReference>
<dbReference type="Pfam" id="PF12146">
    <property type="entry name" value="Hydrolase_4"/>
    <property type="match status" value="1"/>
</dbReference>
<accession>A0AAD3HDL0</accession>
<keyword evidence="3" id="KW-1185">Reference proteome</keyword>
<dbReference type="InterPro" id="IPR029058">
    <property type="entry name" value="AB_hydrolase_fold"/>
</dbReference>
<protein>
    <recommendedName>
        <fullName evidence="1">Serine aminopeptidase S33 domain-containing protein</fullName>
    </recommendedName>
</protein>